<dbReference type="Proteomes" id="UP001055072">
    <property type="component" value="Unassembled WGS sequence"/>
</dbReference>
<reference evidence="1" key="1">
    <citation type="journal article" date="2021" name="Environ. Microbiol.">
        <title>Gene family expansions and transcriptome signatures uncover fungal adaptations to wood decay.</title>
        <authorList>
            <person name="Hage H."/>
            <person name="Miyauchi S."/>
            <person name="Viragh M."/>
            <person name="Drula E."/>
            <person name="Min B."/>
            <person name="Chaduli D."/>
            <person name="Navarro D."/>
            <person name="Favel A."/>
            <person name="Norest M."/>
            <person name="Lesage-Meessen L."/>
            <person name="Balint B."/>
            <person name="Merenyi Z."/>
            <person name="de Eugenio L."/>
            <person name="Morin E."/>
            <person name="Martinez A.T."/>
            <person name="Baldrian P."/>
            <person name="Stursova M."/>
            <person name="Martinez M.J."/>
            <person name="Novotny C."/>
            <person name="Magnuson J.K."/>
            <person name="Spatafora J.W."/>
            <person name="Maurice S."/>
            <person name="Pangilinan J."/>
            <person name="Andreopoulos W."/>
            <person name="LaButti K."/>
            <person name="Hundley H."/>
            <person name="Na H."/>
            <person name="Kuo A."/>
            <person name="Barry K."/>
            <person name="Lipzen A."/>
            <person name="Henrissat B."/>
            <person name="Riley R."/>
            <person name="Ahrendt S."/>
            <person name="Nagy L.G."/>
            <person name="Grigoriev I.V."/>
            <person name="Martin F."/>
            <person name="Rosso M.N."/>
        </authorList>
    </citation>
    <scope>NUCLEOTIDE SEQUENCE</scope>
    <source>
        <strain evidence="1">CBS 384.51</strain>
    </source>
</reference>
<dbReference type="EMBL" id="MU274902">
    <property type="protein sequence ID" value="KAI0093413.1"/>
    <property type="molecule type" value="Genomic_DNA"/>
</dbReference>
<comment type="caution">
    <text evidence="1">The sequence shown here is derived from an EMBL/GenBank/DDBJ whole genome shotgun (WGS) entry which is preliminary data.</text>
</comment>
<sequence length="428" mass="48790">MMGTDTPLEFPSTPKKAHTDNSNNAPHVSGANYSVEVSRDAVAGNLGSAIPEVDYEFFELHILPPLHSSIDINTVISGLEDDGIIVNGRWAAFPRDPWTYAAESSEFQHDKENEVFAPLTTIILEITSSKRTGVHARRALDYESSPKSAPVCCFDKEYARPDGYFVFNTPNQPAMRSNGRPYWRDLASPAEFKLRDMKEDLQDDINHICWDMHQIMREDPSCRSVFGFTIENIRMRIWMMNRSGVVVSQPFNFITIHTPPLMNWSRPNYDSGQGISNRRVCLRYHCARCQRVRRLVDGIPDATSPGRVLKDSWIDEDREREGDILQQITGQPDISDTMRKALVMLFLTLVACGNVFIEGRPDGTRSLITRGAHVPDTNIFSLNVFGHIPSHTQHTTSSEYFVPASYYQRQNMTKHFKKQHYRIVFAEE</sequence>
<protein>
    <submittedName>
        <fullName evidence="1">Uncharacterized protein</fullName>
    </submittedName>
</protein>
<evidence type="ECO:0000313" key="1">
    <source>
        <dbReference type="EMBL" id="KAI0093413.1"/>
    </source>
</evidence>
<accession>A0ACB8UGN6</accession>
<evidence type="ECO:0000313" key="2">
    <source>
        <dbReference type="Proteomes" id="UP001055072"/>
    </source>
</evidence>
<organism evidence="1 2">
    <name type="scientific">Irpex rosettiformis</name>
    <dbReference type="NCBI Taxonomy" id="378272"/>
    <lineage>
        <taxon>Eukaryota</taxon>
        <taxon>Fungi</taxon>
        <taxon>Dikarya</taxon>
        <taxon>Basidiomycota</taxon>
        <taxon>Agaricomycotina</taxon>
        <taxon>Agaricomycetes</taxon>
        <taxon>Polyporales</taxon>
        <taxon>Irpicaceae</taxon>
        <taxon>Irpex</taxon>
    </lineage>
</organism>
<name>A0ACB8UGN6_9APHY</name>
<proteinExistence type="predicted"/>
<keyword evidence="2" id="KW-1185">Reference proteome</keyword>
<gene>
    <name evidence="1" type="ORF">BDY19DRAFT_1045616</name>
</gene>
<feature type="non-terminal residue" evidence="1">
    <location>
        <position position="428"/>
    </location>
</feature>